<dbReference type="Proteomes" id="UP000789524">
    <property type="component" value="Unassembled WGS sequence"/>
</dbReference>
<keyword evidence="2" id="KW-1185">Reference proteome</keyword>
<protein>
    <submittedName>
        <fullName evidence="1">(African queen) hypothetical protein</fullName>
    </submittedName>
</protein>
<reference evidence="1" key="1">
    <citation type="submission" date="2021-09" db="EMBL/GenBank/DDBJ databases">
        <authorList>
            <person name="Martin H S."/>
        </authorList>
    </citation>
    <scope>NUCLEOTIDE SEQUENCE</scope>
</reference>
<dbReference type="AlphaFoldDB" id="A0A8J2VT34"/>
<organism evidence="1 2">
    <name type="scientific">Danaus chrysippus</name>
    <name type="common">African queen</name>
    <dbReference type="NCBI Taxonomy" id="151541"/>
    <lineage>
        <taxon>Eukaryota</taxon>
        <taxon>Metazoa</taxon>
        <taxon>Ecdysozoa</taxon>
        <taxon>Arthropoda</taxon>
        <taxon>Hexapoda</taxon>
        <taxon>Insecta</taxon>
        <taxon>Pterygota</taxon>
        <taxon>Neoptera</taxon>
        <taxon>Endopterygota</taxon>
        <taxon>Lepidoptera</taxon>
        <taxon>Glossata</taxon>
        <taxon>Ditrysia</taxon>
        <taxon>Papilionoidea</taxon>
        <taxon>Nymphalidae</taxon>
        <taxon>Danainae</taxon>
        <taxon>Danaini</taxon>
        <taxon>Danaina</taxon>
        <taxon>Danaus</taxon>
        <taxon>Anosia</taxon>
    </lineage>
</organism>
<name>A0A8J2VT34_9NEOP</name>
<sequence>MIITSTAISISDRVGAIVTEVRVVGSAPRETSGRHRPFHFYRSYILFKFLSPVRLVLRSMSALTAVQCNLMKPTWYSPFRFNRIAHDNALDLMEPIQLNDTRTEFSLQNLF</sequence>
<accession>A0A8J2VT34</accession>
<comment type="caution">
    <text evidence="1">The sequence shown here is derived from an EMBL/GenBank/DDBJ whole genome shotgun (WGS) entry which is preliminary data.</text>
</comment>
<evidence type="ECO:0000313" key="1">
    <source>
        <dbReference type="EMBL" id="CAG9563526.1"/>
    </source>
</evidence>
<gene>
    <name evidence="1" type="ORF">DCHRY22_LOCUS4653</name>
</gene>
<dbReference type="EMBL" id="CAKASE010000049">
    <property type="protein sequence ID" value="CAG9563526.1"/>
    <property type="molecule type" value="Genomic_DNA"/>
</dbReference>
<evidence type="ECO:0000313" key="2">
    <source>
        <dbReference type="Proteomes" id="UP000789524"/>
    </source>
</evidence>
<proteinExistence type="predicted"/>